<dbReference type="EMBL" id="CH477968">
    <property type="protein sequence ID" value="EAT34752.1"/>
    <property type="molecule type" value="Genomic_DNA"/>
</dbReference>
<evidence type="ECO:0000256" key="5">
    <source>
        <dbReference type="SAM" id="SignalP"/>
    </source>
</evidence>
<dbReference type="PaxDb" id="7159-AAEL013040-PA"/>
<dbReference type="VEuPathDB" id="VectorBase:AAEL013040"/>
<reference evidence="7" key="1">
    <citation type="submission" date="2005-10" db="EMBL/GenBank/DDBJ databases">
        <authorList>
            <person name="Loftus B.J."/>
            <person name="Nene V.M."/>
            <person name="Hannick L.I."/>
            <person name="Bidwell S."/>
            <person name="Haas B."/>
            <person name="Amedeo P."/>
            <person name="Orvis J."/>
            <person name="Wortman J.R."/>
            <person name="White O.R."/>
            <person name="Salzberg S."/>
            <person name="Shumway M."/>
            <person name="Koo H."/>
            <person name="Zhao Y."/>
            <person name="Holmes M."/>
            <person name="Miller J."/>
            <person name="Schatz M."/>
            <person name="Pop M."/>
            <person name="Pai G."/>
            <person name="Utterback T."/>
            <person name="Rogers Y.-H."/>
            <person name="Kravitz S."/>
            <person name="Fraser C.M."/>
        </authorList>
    </citation>
    <scope>NUCLEOTIDE SEQUENCE</scope>
    <source>
        <strain evidence="7">Liverpool</strain>
    </source>
</reference>
<evidence type="ECO:0000256" key="4">
    <source>
        <dbReference type="SAM" id="MobiDB-lite"/>
    </source>
</evidence>
<dbReference type="Proteomes" id="UP000682892">
    <property type="component" value="Unassembled WGS sequence"/>
</dbReference>
<keyword evidence="5" id="KW-0732">Signal</keyword>
<feature type="signal peptide" evidence="5">
    <location>
        <begin position="1"/>
        <end position="17"/>
    </location>
</feature>
<feature type="region of interest" description="Disordered" evidence="4">
    <location>
        <begin position="328"/>
        <end position="348"/>
    </location>
</feature>
<dbReference type="InterPro" id="IPR043504">
    <property type="entry name" value="Peptidase_S1_PA_chymotrypsin"/>
</dbReference>
<name>Q16KC6_AEDAE</name>
<keyword evidence="2" id="KW-0325">Glycoprotein</keyword>
<dbReference type="PANTHER" id="PTHR24256">
    <property type="entry name" value="TRYPTASE-RELATED"/>
    <property type="match status" value="1"/>
</dbReference>
<dbReference type="GO" id="GO:0006508">
    <property type="term" value="P:proteolysis"/>
    <property type="evidence" value="ECO:0007669"/>
    <property type="project" value="InterPro"/>
</dbReference>
<evidence type="ECO:0000256" key="3">
    <source>
        <dbReference type="ARBA" id="ARBA00024195"/>
    </source>
</evidence>
<feature type="region of interest" description="Disordered" evidence="4">
    <location>
        <begin position="157"/>
        <end position="181"/>
    </location>
</feature>
<feature type="compositionally biased region" description="Polar residues" evidence="4">
    <location>
        <begin position="332"/>
        <end position="344"/>
    </location>
</feature>
<dbReference type="InterPro" id="IPR001254">
    <property type="entry name" value="Trypsin_dom"/>
</dbReference>
<dbReference type="Gene3D" id="2.40.10.10">
    <property type="entry name" value="Trypsin-like serine proteases"/>
    <property type="match status" value="1"/>
</dbReference>
<reference evidence="7" key="3">
    <citation type="submission" date="2012-09" db="EMBL/GenBank/DDBJ databases">
        <authorList>
            <consortium name="VectorBase"/>
        </authorList>
    </citation>
    <scope>NUCLEOTIDE SEQUENCE</scope>
    <source>
        <strain evidence="7">Liverpool</strain>
    </source>
</reference>
<dbReference type="SMART" id="SM00020">
    <property type="entry name" value="Tryp_SPc"/>
    <property type="match status" value="1"/>
</dbReference>
<dbReference type="PROSITE" id="PS50240">
    <property type="entry name" value="TRYPSIN_DOM"/>
    <property type="match status" value="1"/>
</dbReference>
<evidence type="ECO:0000256" key="2">
    <source>
        <dbReference type="ARBA" id="ARBA00023180"/>
    </source>
</evidence>
<organism evidence="7 8">
    <name type="scientific">Aedes aegypti</name>
    <name type="common">Yellowfever mosquito</name>
    <name type="synonym">Culex aegypti</name>
    <dbReference type="NCBI Taxonomy" id="7159"/>
    <lineage>
        <taxon>Eukaryota</taxon>
        <taxon>Metazoa</taxon>
        <taxon>Ecdysozoa</taxon>
        <taxon>Arthropoda</taxon>
        <taxon>Hexapoda</taxon>
        <taxon>Insecta</taxon>
        <taxon>Pterygota</taxon>
        <taxon>Neoptera</taxon>
        <taxon>Endopterygota</taxon>
        <taxon>Diptera</taxon>
        <taxon>Nematocera</taxon>
        <taxon>Culicoidea</taxon>
        <taxon>Culicidae</taxon>
        <taxon>Culicinae</taxon>
        <taxon>Aedini</taxon>
        <taxon>Aedes</taxon>
        <taxon>Stegomyia</taxon>
    </lineage>
</organism>
<reference evidence="7" key="2">
    <citation type="journal article" date="2007" name="Science">
        <title>Genome sequence of Aedes aegypti, a major arbovirus vector.</title>
        <authorList>
            <person name="Nene V."/>
            <person name="Wortman J.R."/>
            <person name="Lawson D."/>
            <person name="Haas B."/>
            <person name="Kodira C."/>
            <person name="Tu Z.J."/>
            <person name="Loftus B."/>
            <person name="Xi Z."/>
            <person name="Megy K."/>
            <person name="Grabherr M."/>
            <person name="Ren Q."/>
            <person name="Zdobnov E.M."/>
            <person name="Lobo N.F."/>
            <person name="Campbell K.S."/>
            <person name="Brown S.E."/>
            <person name="Bonaldo M.F."/>
            <person name="Zhu J."/>
            <person name="Sinkins S.P."/>
            <person name="Hogenkamp D.G."/>
            <person name="Amedeo P."/>
            <person name="Arensburger P."/>
            <person name="Atkinson P.W."/>
            <person name="Bidwell S."/>
            <person name="Biedler J."/>
            <person name="Birney E."/>
            <person name="Bruggner R.V."/>
            <person name="Costas J."/>
            <person name="Coy M.R."/>
            <person name="Crabtree J."/>
            <person name="Crawford M."/>
            <person name="Debruyn B."/>
            <person name="Decaprio D."/>
            <person name="Eiglmeier K."/>
            <person name="Eisenstadt E."/>
            <person name="El-Dorry H."/>
            <person name="Gelbart W.M."/>
            <person name="Gomes S.L."/>
            <person name="Hammond M."/>
            <person name="Hannick L.I."/>
            <person name="Hogan J.R."/>
            <person name="Holmes M.H."/>
            <person name="Jaffe D."/>
            <person name="Johnston J.S."/>
            <person name="Kennedy R.C."/>
            <person name="Koo H."/>
            <person name="Kravitz S."/>
            <person name="Kriventseva E.V."/>
            <person name="Kulp D."/>
            <person name="Labutti K."/>
            <person name="Lee E."/>
            <person name="Li S."/>
            <person name="Lovin D.D."/>
            <person name="Mao C."/>
            <person name="Mauceli E."/>
            <person name="Menck C.F."/>
            <person name="Miller J.R."/>
            <person name="Montgomery P."/>
            <person name="Mori A."/>
            <person name="Nascimento A.L."/>
            <person name="Naveira H.F."/>
            <person name="Nusbaum C."/>
            <person name="O'leary S."/>
            <person name="Orvis J."/>
            <person name="Pertea M."/>
            <person name="Quesneville H."/>
            <person name="Reidenbach K.R."/>
            <person name="Rogers Y.H."/>
            <person name="Roth C.W."/>
            <person name="Schneider J.R."/>
            <person name="Schatz M."/>
            <person name="Shumway M."/>
            <person name="Stanke M."/>
            <person name="Stinson E.O."/>
            <person name="Tubio J.M."/>
            <person name="Vanzee J.P."/>
            <person name="Verjovski-Almeida S."/>
            <person name="Werner D."/>
            <person name="White O."/>
            <person name="Wyder S."/>
            <person name="Zeng Q."/>
            <person name="Zhao Q."/>
            <person name="Zhao Y."/>
            <person name="Hill C.A."/>
            <person name="Raikhel A.S."/>
            <person name="Soares M.B."/>
            <person name="Knudson D.L."/>
            <person name="Lee N.H."/>
            <person name="Galagan J."/>
            <person name="Salzberg S.L."/>
            <person name="Paulsen I.T."/>
            <person name="Dimopoulos G."/>
            <person name="Collins F.H."/>
            <person name="Birren B."/>
            <person name="Fraser-Liggett C.M."/>
            <person name="Severson D.W."/>
        </authorList>
    </citation>
    <scope>NUCLEOTIDE SEQUENCE [LARGE SCALE GENOMIC DNA]</scope>
    <source>
        <strain evidence="7">Liverpool</strain>
    </source>
</reference>
<accession>Q16KC6</accession>
<dbReference type="eggNOG" id="ENOG502T82E">
    <property type="taxonomic scope" value="Eukaryota"/>
</dbReference>
<feature type="domain" description="Peptidase S1" evidence="6">
    <location>
        <begin position="22"/>
        <end position="315"/>
    </location>
</feature>
<dbReference type="GO" id="GO:0004252">
    <property type="term" value="F:serine-type endopeptidase activity"/>
    <property type="evidence" value="ECO:0007669"/>
    <property type="project" value="InterPro"/>
</dbReference>
<sequence length="446" mass="48666">MWLTFCTVLIMLPLLEAQVIAPYLVSIRSNVPAVIGSITVNSISKQICNGVIIRDKFILTTASCLFVQDTQTGQSRFITSGEIFILAGNISLNETDYGDEARGSLRRNVVSVIPNGKFDASTGENDIALLKLDRSLLPLANKNTSSVHWIELDQQPRSNPQPALAAAATSQQHQTTTTTAPTNNKVNENCFINIYNNSVGVSGYPYTVVKNVSFLEKWLCDAQRGSLRAGQTVVGRNGTCIEYRFSNAQACWLDANSLRRSEERGSALVCNFKLVAILTEINPPSNPQTCTSIKRTTAYYTMVAPYYDWIVSEIGYLYNSTTSPGHPGAIGTTGSNPTMNVQSGPTPPISSWGAQQIGTPTTTTAGAPGWEIGYFRTLCLLKRVLLFYPQEKPNPQLRHQSAPELYSNLLPLIYSFHLRSFIGSIIDDDDGGDGEISKAIEMGLCG</sequence>
<gene>
    <name evidence="7" type="ORF">AaeL_AAEL013040</name>
</gene>
<evidence type="ECO:0000256" key="1">
    <source>
        <dbReference type="ARBA" id="ARBA00023157"/>
    </source>
</evidence>
<dbReference type="AlphaFoldDB" id="Q16KC6"/>
<feature type="compositionally biased region" description="Low complexity" evidence="4">
    <location>
        <begin position="160"/>
        <end position="181"/>
    </location>
</feature>
<evidence type="ECO:0000313" key="7">
    <source>
        <dbReference type="EMBL" id="EAT34752.1"/>
    </source>
</evidence>
<dbReference type="PhylomeDB" id="Q16KC6"/>
<dbReference type="InterPro" id="IPR009003">
    <property type="entry name" value="Peptidase_S1_PA"/>
</dbReference>
<dbReference type="SUPFAM" id="SSF50494">
    <property type="entry name" value="Trypsin-like serine proteases"/>
    <property type="match status" value="1"/>
</dbReference>
<protein>
    <submittedName>
        <fullName evidence="7">AAEL013040-PA</fullName>
    </submittedName>
</protein>
<evidence type="ECO:0000259" key="6">
    <source>
        <dbReference type="PROSITE" id="PS50240"/>
    </source>
</evidence>
<evidence type="ECO:0000313" key="8">
    <source>
        <dbReference type="Proteomes" id="UP000682892"/>
    </source>
</evidence>
<keyword evidence="1" id="KW-1015">Disulfide bond</keyword>
<dbReference type="InterPro" id="IPR051487">
    <property type="entry name" value="Ser/Thr_Proteases_Immune/Dev"/>
</dbReference>
<comment type="similarity">
    <text evidence="3">Belongs to the peptidase S1 family. CLIP subfamily.</text>
</comment>
<dbReference type="OMA" id="CFINIYN"/>
<dbReference type="Pfam" id="PF00089">
    <property type="entry name" value="Trypsin"/>
    <property type="match status" value="1"/>
</dbReference>
<feature type="chain" id="PRO_5014307197" evidence="5">
    <location>
        <begin position="18"/>
        <end position="446"/>
    </location>
</feature>
<proteinExistence type="inferred from homology"/>